<proteinExistence type="predicted"/>
<evidence type="ECO:0000313" key="2">
    <source>
        <dbReference type="Proteomes" id="UP000314985"/>
    </source>
</evidence>
<reference evidence="1" key="2">
    <citation type="submission" date="2025-08" db="UniProtKB">
        <authorList>
            <consortium name="Ensembl"/>
        </authorList>
    </citation>
    <scope>IDENTIFICATION</scope>
</reference>
<dbReference type="Ensembl" id="ENSSSCT00070057703.1">
    <property type="protein sequence ID" value="ENSSSCP00070049052.1"/>
    <property type="gene ID" value="ENSSSCG00070028763.1"/>
</dbReference>
<name>A0A4X1W3L2_PIG</name>
<dbReference type="Proteomes" id="UP000314985">
    <property type="component" value="Chromosome 18"/>
</dbReference>
<evidence type="ECO:0000313" key="1">
    <source>
        <dbReference type="Ensembl" id="ENSSSCP00070049052.1"/>
    </source>
</evidence>
<reference evidence="1 2" key="1">
    <citation type="submission" date="2017-08" db="EMBL/GenBank/DDBJ databases">
        <title>USMARCv1.0.</title>
        <authorList>
            <person name="Hannum G.I."/>
            <person name="Koren S."/>
            <person name="Schroeder S.G."/>
            <person name="Chin S.C."/>
            <person name="Nonneman D.J."/>
            <person name="Becker S.A."/>
            <person name="Rosen B.D."/>
            <person name="Bickhart D.M."/>
            <person name="Putnam N.H."/>
            <person name="Green R.E."/>
            <person name="Tuggle C.K."/>
            <person name="Liu H."/>
            <person name="Rohrer G.A."/>
            <person name="Warr A."/>
            <person name="Hall R."/>
            <person name="Kim K."/>
            <person name="Hume D.A."/>
            <person name="Talbot R."/>
            <person name="Chow W."/>
            <person name="Howe K."/>
            <person name="Schwartz A.S."/>
            <person name="Watson M."/>
            <person name="Archibald A.L."/>
            <person name="Phillippy A.M."/>
            <person name="Smith T.P.L."/>
        </authorList>
    </citation>
    <scope>NUCLEOTIDE SEQUENCE [LARGE SCALE GENOMIC DNA]</scope>
</reference>
<dbReference type="AlphaFoldDB" id="A0A4X1W3L2"/>
<protein>
    <submittedName>
        <fullName evidence="1">Uncharacterized protein</fullName>
    </submittedName>
</protein>
<sequence length="132" mass="14503">EAPAAALDTAAAAAARAPALLGESVPLRQGRTRLELKEAPARRRRRALPGCSVKALRQKKNQQFIERRSYSLSGYPTPTGLIESCISGKRCKTEEYRTANHREQQFPCSTEAISLPIFAYSDGKSNGRKEEA</sequence>
<accession>A0A4X1W3L2</accession>
<organism evidence="1 2">
    <name type="scientific">Sus scrofa</name>
    <name type="common">Pig</name>
    <dbReference type="NCBI Taxonomy" id="9823"/>
    <lineage>
        <taxon>Eukaryota</taxon>
        <taxon>Metazoa</taxon>
        <taxon>Chordata</taxon>
        <taxon>Craniata</taxon>
        <taxon>Vertebrata</taxon>
        <taxon>Euteleostomi</taxon>
        <taxon>Mammalia</taxon>
        <taxon>Eutheria</taxon>
        <taxon>Laurasiatheria</taxon>
        <taxon>Artiodactyla</taxon>
        <taxon>Suina</taxon>
        <taxon>Suidae</taxon>
        <taxon>Sus</taxon>
    </lineage>
</organism>